<dbReference type="InterPro" id="IPR001623">
    <property type="entry name" value="DnaJ_domain"/>
</dbReference>
<sequence>MKSPFKTLGLPPSATKAQIKSKFYELSKKYHPDRMRHKPEDEQQHSEKRYREITEAYELLSDPSKLEQYRSQEAHSTSTSSSASTGASSYDYYGSTRDARAQYRSSHGHARPSGLYRERERSRVFNYGRPYNPNHDAMYGGYRPHSKHDVPHFDYDKHYSRHLAYDQFRRSQREAAKNKDPQAPPPSPIGLAGTVATLAVTIVIAYSLFS</sequence>
<dbReference type="InterPro" id="IPR050817">
    <property type="entry name" value="DjlA_DnaK_co-chaperone"/>
</dbReference>
<dbReference type="CDD" id="cd06257">
    <property type="entry name" value="DnaJ"/>
    <property type="match status" value="1"/>
</dbReference>
<dbReference type="PROSITE" id="PS50076">
    <property type="entry name" value="DNAJ_2"/>
    <property type="match status" value="1"/>
</dbReference>
<feature type="compositionally biased region" description="Low complexity" evidence="1">
    <location>
        <begin position="76"/>
        <end position="93"/>
    </location>
</feature>
<accession>A0A060TB91</accession>
<proteinExistence type="predicted"/>
<dbReference type="SUPFAM" id="SSF46565">
    <property type="entry name" value="Chaperone J-domain"/>
    <property type="match status" value="1"/>
</dbReference>
<protein>
    <submittedName>
        <fullName evidence="4">ARAD1B06358p</fullName>
    </submittedName>
</protein>
<feature type="compositionally biased region" description="Basic and acidic residues" evidence="1">
    <location>
        <begin position="27"/>
        <end position="54"/>
    </location>
</feature>
<reference evidence="4" key="2">
    <citation type="submission" date="2014-06" db="EMBL/GenBank/DDBJ databases">
        <title>The complete genome of Blastobotrys (Arxula) adeninivorans LS3 - a yeast of biotechnological interest.</title>
        <authorList>
            <person name="Kunze G."/>
            <person name="Gaillardin C."/>
            <person name="Czernicka M."/>
            <person name="Durrens P."/>
            <person name="Martin T."/>
            <person name="Boer E."/>
            <person name="Gabaldon T."/>
            <person name="Cruz J."/>
            <person name="Talla E."/>
            <person name="Marck C."/>
            <person name="Goffeau A."/>
            <person name="Barbe V."/>
            <person name="Baret P."/>
            <person name="Baronian K."/>
            <person name="Beier S."/>
            <person name="Bleykasten C."/>
            <person name="Bode R."/>
            <person name="Casaregola S."/>
            <person name="Despons L."/>
            <person name="Fairhead C."/>
            <person name="Giersberg M."/>
            <person name="Gierski P."/>
            <person name="Hahnel U."/>
            <person name="Hartmann A."/>
            <person name="Jankowska D."/>
            <person name="Jubin C."/>
            <person name="Jung P."/>
            <person name="Lafontaine I."/>
            <person name="Leh-Louis V."/>
            <person name="Lemaire M."/>
            <person name="Marcet-Houben M."/>
            <person name="Mascher M."/>
            <person name="Morel G."/>
            <person name="Richard G.-F."/>
            <person name="Riechen J."/>
            <person name="Sacerdot C."/>
            <person name="Sarkar A."/>
            <person name="Savel G."/>
            <person name="Schacherer J."/>
            <person name="Sherman D."/>
            <person name="Straub M.-L."/>
            <person name="Stein N."/>
            <person name="Thierry A."/>
            <person name="Trautwein-Schult A."/>
            <person name="Westhof E."/>
            <person name="Worch S."/>
            <person name="Dujon B."/>
            <person name="Souciet J.-L."/>
            <person name="Wincker P."/>
            <person name="Scholz U."/>
            <person name="Neuveglise N."/>
        </authorList>
    </citation>
    <scope>NUCLEOTIDE SEQUENCE</scope>
    <source>
        <strain evidence="4">LS3</strain>
    </source>
</reference>
<dbReference type="Pfam" id="PF00226">
    <property type="entry name" value="DnaJ"/>
    <property type="match status" value="1"/>
</dbReference>
<keyword evidence="2" id="KW-1133">Transmembrane helix</keyword>
<reference evidence="4" key="1">
    <citation type="submission" date="2014-02" db="EMBL/GenBank/DDBJ databases">
        <authorList>
            <person name="Genoscope - CEA"/>
        </authorList>
    </citation>
    <scope>NUCLEOTIDE SEQUENCE</scope>
    <source>
        <strain evidence="4">LS3</strain>
    </source>
</reference>
<feature type="region of interest" description="Disordered" evidence="1">
    <location>
        <begin position="27"/>
        <end position="93"/>
    </location>
</feature>
<evidence type="ECO:0000256" key="1">
    <source>
        <dbReference type="SAM" id="MobiDB-lite"/>
    </source>
</evidence>
<dbReference type="EMBL" id="HG937692">
    <property type="protein sequence ID" value="CDP36147.1"/>
    <property type="molecule type" value="Genomic_DNA"/>
</dbReference>
<organism evidence="4">
    <name type="scientific">Blastobotrys adeninivorans</name>
    <name type="common">Yeast</name>
    <name type="synonym">Arxula adeninivorans</name>
    <dbReference type="NCBI Taxonomy" id="409370"/>
    <lineage>
        <taxon>Eukaryota</taxon>
        <taxon>Fungi</taxon>
        <taxon>Dikarya</taxon>
        <taxon>Ascomycota</taxon>
        <taxon>Saccharomycotina</taxon>
        <taxon>Dipodascomycetes</taxon>
        <taxon>Dipodascales</taxon>
        <taxon>Trichomonascaceae</taxon>
        <taxon>Blastobotrys</taxon>
    </lineage>
</organism>
<gene>
    <name evidence="4" type="ORF">GNLVRS02_ARAD1B06358g</name>
</gene>
<feature type="compositionally biased region" description="Basic and acidic residues" evidence="1">
    <location>
        <begin position="64"/>
        <end position="73"/>
    </location>
</feature>
<dbReference type="SMART" id="SM00271">
    <property type="entry name" value="DnaJ"/>
    <property type="match status" value="1"/>
</dbReference>
<feature type="domain" description="J" evidence="3">
    <location>
        <begin position="3"/>
        <end position="94"/>
    </location>
</feature>
<dbReference type="AlphaFoldDB" id="A0A060TB91"/>
<keyword evidence="2" id="KW-0812">Transmembrane</keyword>
<dbReference type="Gene3D" id="1.10.287.110">
    <property type="entry name" value="DnaJ domain"/>
    <property type="match status" value="1"/>
</dbReference>
<evidence type="ECO:0000313" key="4">
    <source>
        <dbReference type="EMBL" id="CDP36147.1"/>
    </source>
</evidence>
<evidence type="ECO:0000256" key="2">
    <source>
        <dbReference type="SAM" id="Phobius"/>
    </source>
</evidence>
<name>A0A060TB91_BLAAD</name>
<dbReference type="PRINTS" id="PR00625">
    <property type="entry name" value="JDOMAIN"/>
</dbReference>
<evidence type="ECO:0000259" key="3">
    <source>
        <dbReference type="PROSITE" id="PS50076"/>
    </source>
</evidence>
<feature type="transmembrane region" description="Helical" evidence="2">
    <location>
        <begin position="189"/>
        <end position="209"/>
    </location>
</feature>
<dbReference type="InterPro" id="IPR036869">
    <property type="entry name" value="J_dom_sf"/>
</dbReference>
<dbReference type="PANTHER" id="PTHR24074">
    <property type="entry name" value="CO-CHAPERONE PROTEIN DJLA"/>
    <property type="match status" value="1"/>
</dbReference>
<keyword evidence="2" id="KW-0472">Membrane</keyword>
<dbReference type="PhylomeDB" id="A0A060TB91"/>